<reference evidence="2" key="1">
    <citation type="submission" date="2017-06" db="EMBL/GenBank/DDBJ databases">
        <title>Whole genome sequence of Laribacter hongkongensis LHGZ1.</title>
        <authorList>
            <person name="Chen D."/>
            <person name="Wu H."/>
            <person name="Chen J."/>
        </authorList>
    </citation>
    <scope>NUCLEOTIDE SEQUENCE [LARGE SCALE GENOMIC DNA]</scope>
    <source>
        <strain evidence="2">LHGZ1</strain>
    </source>
</reference>
<gene>
    <name evidence="1" type="ORF">LHGZ1_1532</name>
</gene>
<evidence type="ECO:0000313" key="2">
    <source>
        <dbReference type="Proteomes" id="UP000197424"/>
    </source>
</evidence>
<dbReference type="EMBL" id="CP022115">
    <property type="protein sequence ID" value="ASJ24363.1"/>
    <property type="molecule type" value="Genomic_DNA"/>
</dbReference>
<dbReference type="Proteomes" id="UP000197424">
    <property type="component" value="Chromosome"/>
</dbReference>
<protein>
    <submittedName>
        <fullName evidence="1">Uncharacterized protein</fullName>
    </submittedName>
</protein>
<name>A0A248LJL2_9NEIS</name>
<accession>A0A248LJL2</accession>
<proteinExistence type="predicted"/>
<organism evidence="1 2">
    <name type="scientific">Laribacter hongkongensis</name>
    <dbReference type="NCBI Taxonomy" id="168471"/>
    <lineage>
        <taxon>Bacteria</taxon>
        <taxon>Pseudomonadati</taxon>
        <taxon>Pseudomonadota</taxon>
        <taxon>Betaproteobacteria</taxon>
        <taxon>Neisseriales</taxon>
        <taxon>Aquaspirillaceae</taxon>
        <taxon>Laribacter</taxon>
    </lineage>
</organism>
<evidence type="ECO:0000313" key="1">
    <source>
        <dbReference type="EMBL" id="ASJ24363.1"/>
    </source>
</evidence>
<dbReference type="AlphaFoldDB" id="A0A248LJL2"/>
<sequence length="102" mass="12059">MDYLDDFLVTLGGSQGQFDTAIHHQKHAITRITFLKDKLAFESMNFVRMWYKRTDLFQRQMLEKRLVPEQGHDFYIACTHLTDPMQRGIPLFQNTLTMNHAP</sequence>